<dbReference type="InterPro" id="IPR013780">
    <property type="entry name" value="Glyco_hydro_b"/>
</dbReference>
<dbReference type="Gene3D" id="2.60.40.1180">
    <property type="entry name" value="Golgi alpha-mannosidase II"/>
    <property type="match status" value="1"/>
</dbReference>
<dbReference type="PANTHER" id="PTHR31084">
    <property type="entry name" value="ALPHA-L-FUCOSIDASE 2"/>
    <property type="match status" value="1"/>
</dbReference>
<dbReference type="GO" id="GO:0004560">
    <property type="term" value="F:alpha-L-fucosidase activity"/>
    <property type="evidence" value="ECO:0007669"/>
    <property type="project" value="TreeGrafter"/>
</dbReference>
<dbReference type="OrthoDB" id="9802600at2"/>
<evidence type="ECO:0000313" key="3">
    <source>
        <dbReference type="Proteomes" id="UP000294508"/>
    </source>
</evidence>
<name>A0A4R2H690_9ACTN</name>
<dbReference type="AlphaFoldDB" id="A0A4R2H690"/>
<dbReference type="GO" id="GO:0005975">
    <property type="term" value="P:carbohydrate metabolic process"/>
    <property type="evidence" value="ECO:0007669"/>
    <property type="project" value="InterPro"/>
</dbReference>
<protein>
    <recommendedName>
        <fullName evidence="1">Glycosyl hydrolase family 95 catalytic domain-containing protein</fullName>
    </recommendedName>
</protein>
<dbReference type="Proteomes" id="UP000294508">
    <property type="component" value="Unassembled WGS sequence"/>
</dbReference>
<dbReference type="InterPro" id="IPR054363">
    <property type="entry name" value="GH95_cat"/>
</dbReference>
<evidence type="ECO:0000313" key="2">
    <source>
        <dbReference type="EMBL" id="TCO19672.1"/>
    </source>
</evidence>
<gene>
    <name evidence="2" type="ORF">EV652_11371</name>
</gene>
<dbReference type="SUPFAM" id="SSF48208">
    <property type="entry name" value="Six-hairpin glycosidases"/>
    <property type="match status" value="1"/>
</dbReference>
<accession>A0A4R2H690</accession>
<dbReference type="Pfam" id="PF22124">
    <property type="entry name" value="Glyco_hydro_95_cat"/>
    <property type="match status" value="1"/>
</dbReference>
<dbReference type="PANTHER" id="PTHR31084:SF0">
    <property type="entry name" value="ALPHA-L-FUCOSIDASE 2"/>
    <property type="match status" value="1"/>
</dbReference>
<organism evidence="2 3">
    <name type="scientific">Kribbella steppae</name>
    <dbReference type="NCBI Taxonomy" id="2512223"/>
    <lineage>
        <taxon>Bacteria</taxon>
        <taxon>Bacillati</taxon>
        <taxon>Actinomycetota</taxon>
        <taxon>Actinomycetes</taxon>
        <taxon>Propionibacteriales</taxon>
        <taxon>Kribbellaceae</taxon>
        <taxon>Kribbella</taxon>
    </lineage>
</organism>
<dbReference type="RefSeq" id="WP_132213148.1">
    <property type="nucleotide sequence ID" value="NZ_SLWN01000013.1"/>
</dbReference>
<dbReference type="InterPro" id="IPR012341">
    <property type="entry name" value="6hp_glycosidase-like_sf"/>
</dbReference>
<sequence length="736" mass="80833">MRWDRLRSKLEAMAAQWDDQAYRGAVSRTMPDTGLLGNGDVGVTSGGRVGAETFYLSKGDFWNAHPEPMPAALGGVTIEPVRQAADAAPDEVFRERLHILGPAIRTEMAMDGVRLALTTWLAADRNVLVTEVTSHEGPSVELMVSAFSGAELAQSAYTNSAGVEGGTLWAARATTPGGAWVSRAALATRVFGAEPTGEPMSADHAARQAFVLAPGATLRVVTAVAGGGRDCVHPERQAVADANSLDNGGLRHLRRRTTEWWAEYWSKSWVDLGDEVLERYYYPAQYFLGSSSRPGKLGPGLHGIWTTTDFPLFHGDYHLNYNAQAPYHGVYSSNRPDLALPFFAVIADYLPEARQRARHDLARVNPRYVAARFPTGGLPGGALFPVGIGPYGSTTDDVYLNQVSNILFTASQYVEYYDYTRDERFLRDEAYPVLRDAAEFFIHYLEWDADAGQYALWSGPHEGSWGRNSGPDIALLCQLLRLLVEREHGLPSSDPRWRHLLEHLPAVPTTCEAGQTVFALVDPGTMRGEDAREIRPGDNTVNLEFVHPAGRLGVESPVEQRRIAIDTVEVMNSWEQDNSFPKVFTQAARMGYPPERLISRFRAVIERRQGPNLRITDAWHGIEKSGAVEAINSMLVQSDSGVIRVFPVWPADRDASFHQLRQRGGFLVSAAQVDGVVKTVEITSTVGGLLRLRNPWPGCPIQQVVNRSTTDEVMSGNVVAFETVAGDQLLLTPGIT</sequence>
<comment type="caution">
    <text evidence="2">The sequence shown here is derived from an EMBL/GenBank/DDBJ whole genome shotgun (WGS) entry which is preliminary data.</text>
</comment>
<dbReference type="InterPro" id="IPR008928">
    <property type="entry name" value="6-hairpin_glycosidase_sf"/>
</dbReference>
<reference evidence="2 3" key="1">
    <citation type="journal article" date="2015" name="Stand. Genomic Sci.">
        <title>Genomic Encyclopedia of Bacterial and Archaeal Type Strains, Phase III: the genomes of soil and plant-associated and newly described type strains.</title>
        <authorList>
            <person name="Whitman W.B."/>
            <person name="Woyke T."/>
            <person name="Klenk H.P."/>
            <person name="Zhou Y."/>
            <person name="Lilburn T.G."/>
            <person name="Beck B.J."/>
            <person name="De Vos P."/>
            <person name="Vandamme P."/>
            <person name="Eisen J.A."/>
            <person name="Garrity G."/>
            <person name="Hugenholtz P."/>
            <person name="Kyrpides N.C."/>
        </authorList>
    </citation>
    <scope>NUCLEOTIDE SEQUENCE [LARGE SCALE GENOMIC DNA]</scope>
    <source>
        <strain evidence="2 3">VKM Ac-2572</strain>
    </source>
</reference>
<proteinExistence type="predicted"/>
<feature type="domain" description="Glycosyl hydrolase family 95 catalytic" evidence="1">
    <location>
        <begin position="274"/>
        <end position="454"/>
    </location>
</feature>
<dbReference type="Gene3D" id="1.50.10.10">
    <property type="match status" value="1"/>
</dbReference>
<evidence type="ECO:0000259" key="1">
    <source>
        <dbReference type="Pfam" id="PF22124"/>
    </source>
</evidence>
<dbReference type="EMBL" id="SLWN01000013">
    <property type="protein sequence ID" value="TCO19672.1"/>
    <property type="molecule type" value="Genomic_DNA"/>
</dbReference>
<keyword evidence="3" id="KW-1185">Reference proteome</keyword>